<accession>A0ABU8EVH0</accession>
<gene>
    <name evidence="1" type="ORF">WAE96_11020</name>
</gene>
<dbReference type="Proteomes" id="UP001382455">
    <property type="component" value="Unassembled WGS sequence"/>
</dbReference>
<sequence length="143" mass="16210">MKKDQVPQDNSKIYQGQSKLVYAVDETGHYAGVKSSGWDVESFATQYAVDDLNQQAEDTLAEVQQGKVSALKYHMLCARHDVLSLSQVTGFFQWQIKRHFKPRVFNTLSTKALARYCEALAITEQQLKEIPEQHDASFKQPSA</sequence>
<keyword evidence="2" id="KW-1185">Reference proteome</keyword>
<evidence type="ECO:0000313" key="1">
    <source>
        <dbReference type="EMBL" id="MEI4550198.1"/>
    </source>
</evidence>
<proteinExistence type="predicted"/>
<dbReference type="EMBL" id="JBAWKS010000001">
    <property type="protein sequence ID" value="MEI4550198.1"/>
    <property type="molecule type" value="Genomic_DNA"/>
</dbReference>
<reference evidence="1 2" key="1">
    <citation type="submission" date="2023-12" db="EMBL/GenBank/DDBJ databases">
        <title>Friends and Foes: Symbiotic and Algicidal bacterial influence on Karenia brevis blooms.</title>
        <authorList>
            <person name="Fei C."/>
            <person name="Mohamed A.R."/>
            <person name="Booker A."/>
            <person name="Arshad M."/>
            <person name="Klass S."/>
            <person name="Ahn S."/>
            <person name="Gilbert P.M."/>
            <person name="Heil C.A."/>
            <person name="Martinez J.M."/>
            <person name="Amin S.A."/>
        </authorList>
    </citation>
    <scope>NUCLEOTIDE SEQUENCE [LARGE SCALE GENOMIC DNA]</scope>
    <source>
        <strain evidence="1 2">CE15</strain>
    </source>
</reference>
<comment type="caution">
    <text evidence="1">The sequence shown here is derived from an EMBL/GenBank/DDBJ whole genome shotgun (WGS) entry which is preliminary data.</text>
</comment>
<dbReference type="RefSeq" id="WP_336435473.1">
    <property type="nucleotide sequence ID" value="NZ_JBAWKS010000001.1"/>
</dbReference>
<organism evidence="1 2">
    <name type="scientific">Pseudoalteromonas spongiae</name>
    <dbReference type="NCBI Taxonomy" id="298657"/>
    <lineage>
        <taxon>Bacteria</taxon>
        <taxon>Pseudomonadati</taxon>
        <taxon>Pseudomonadota</taxon>
        <taxon>Gammaproteobacteria</taxon>
        <taxon>Alteromonadales</taxon>
        <taxon>Pseudoalteromonadaceae</taxon>
        <taxon>Pseudoalteromonas</taxon>
    </lineage>
</organism>
<name>A0ABU8EVH0_9GAMM</name>
<evidence type="ECO:0000313" key="2">
    <source>
        <dbReference type="Proteomes" id="UP001382455"/>
    </source>
</evidence>
<protein>
    <submittedName>
        <fullName evidence="1">Uncharacterized protein</fullName>
    </submittedName>
</protein>